<dbReference type="Proteomes" id="UP000256514">
    <property type="component" value="Unassembled WGS sequence"/>
</dbReference>
<dbReference type="AlphaFoldDB" id="A0A3D8IN79"/>
<evidence type="ECO:0000313" key="2">
    <source>
        <dbReference type="Proteomes" id="UP000256514"/>
    </source>
</evidence>
<keyword evidence="2" id="KW-1185">Reference proteome</keyword>
<name>A0A3D8IN79_9HELI</name>
<gene>
    <name evidence="1" type="ORF">CQA54_06310</name>
</gene>
<organism evidence="1 2">
    <name type="scientific">Helicobacter equorum</name>
    <dbReference type="NCBI Taxonomy" id="361872"/>
    <lineage>
        <taxon>Bacteria</taxon>
        <taxon>Pseudomonadati</taxon>
        <taxon>Campylobacterota</taxon>
        <taxon>Epsilonproteobacteria</taxon>
        <taxon>Campylobacterales</taxon>
        <taxon>Helicobacteraceae</taxon>
        <taxon>Helicobacter</taxon>
    </lineage>
</organism>
<dbReference type="EMBL" id="NXLT01000005">
    <property type="protein sequence ID" value="RDU66573.1"/>
    <property type="molecule type" value="Genomic_DNA"/>
</dbReference>
<comment type="caution">
    <text evidence="1">The sequence shown here is derived from an EMBL/GenBank/DDBJ whole genome shotgun (WGS) entry which is preliminary data.</text>
</comment>
<sequence length="219" mass="26251">MTRRDFFKTMACVGLINSVPSYAVFPLPDDTFKDKELRKRVIKKDILSFVKEVDSYIANDSHIKEIHNAKDSKEIVYHNDDSTIPLNEWHTITRTIYYNKTLQEIYAMKQAEYIAYRDDPLSIAQMIYPAKMPTKDYFPFIEFDIGTKIPLLLTEEEKQRYKEDLEAFSSLTIDEYLWTYCILWLDSHRMYITMYYYDYYFKQVGKDLHFIKIIDHSTV</sequence>
<dbReference type="RefSeq" id="WP_115571272.1">
    <property type="nucleotide sequence ID" value="NZ_NXLT01000005.1"/>
</dbReference>
<protein>
    <submittedName>
        <fullName evidence="1">Uncharacterized protein</fullName>
    </submittedName>
</protein>
<proteinExistence type="predicted"/>
<accession>A0A3D8IN79</accession>
<dbReference type="OrthoDB" id="5330555at2"/>
<evidence type="ECO:0000313" key="1">
    <source>
        <dbReference type="EMBL" id="RDU66573.1"/>
    </source>
</evidence>
<reference evidence="1 2" key="1">
    <citation type="submission" date="2018-04" db="EMBL/GenBank/DDBJ databases">
        <title>Novel Campyloabacter and Helicobacter Species and Strains.</title>
        <authorList>
            <person name="Mannion A.J."/>
            <person name="Shen Z."/>
            <person name="Fox J.G."/>
        </authorList>
    </citation>
    <scope>NUCLEOTIDE SEQUENCE [LARGE SCALE GENOMIC DNA]</scope>
    <source>
        <strain evidence="1 2">MIT 12-6600</strain>
    </source>
</reference>